<dbReference type="GO" id="GO:0045337">
    <property type="term" value="P:farnesyl diphosphate biosynthetic process"/>
    <property type="evidence" value="ECO:0007669"/>
    <property type="project" value="TreeGrafter"/>
</dbReference>
<comment type="cofactor">
    <cofactor evidence="1">
        <name>Mg(2+)</name>
        <dbReference type="ChEBI" id="CHEBI:18420"/>
    </cofactor>
</comment>
<sequence length="339" mass="38950">MASCARFEAVFQSLVGELREELAQRGLPNDHNDRFQQCLISNTQGGKLNRGLTVVDTGLSLLQRSLSDDEFHHLSILGWATEIFQASYLVWDDIMDSSEYRRGKPCWYRQEGIGLTAVNDAAMLHSSIFRILRKHFKTHPAYCDLLELLQEASFRTELGQLCDTHVRDMADMTSEMYSSIAINKTAFYSFFLPVALALHYLQRASEVNLKQAERILLPMGEYFQIQDDYLDVFGNPEVTGKVGMDIQDNKCSWIIVQALQRCNDEQREVLFPSYGQKGDMHEARVKQVFGQIDMEEVYRQFEDAKINELQAEIGRIEEGAGLRKEVFTLLLSKIMHRNK</sequence>
<comment type="similarity">
    <text evidence="5">Belongs to the FPP/GGPP synthase family.</text>
</comment>
<organism evidence="6 7">
    <name type="scientific">Aspergillus glaucus CBS 516.65</name>
    <dbReference type="NCBI Taxonomy" id="1160497"/>
    <lineage>
        <taxon>Eukaryota</taxon>
        <taxon>Fungi</taxon>
        <taxon>Dikarya</taxon>
        <taxon>Ascomycota</taxon>
        <taxon>Pezizomycotina</taxon>
        <taxon>Eurotiomycetes</taxon>
        <taxon>Eurotiomycetidae</taxon>
        <taxon>Eurotiales</taxon>
        <taxon>Aspergillaceae</taxon>
        <taxon>Aspergillus</taxon>
        <taxon>Aspergillus subgen. Aspergillus</taxon>
    </lineage>
</organism>
<accession>A0A1L9VEJ7</accession>
<evidence type="ECO:0000313" key="6">
    <source>
        <dbReference type="EMBL" id="OJJ82329.1"/>
    </source>
</evidence>
<evidence type="ECO:0000256" key="2">
    <source>
        <dbReference type="ARBA" id="ARBA00022679"/>
    </source>
</evidence>
<dbReference type="PANTHER" id="PTHR11525:SF0">
    <property type="entry name" value="FARNESYL PYROPHOSPHATE SYNTHASE"/>
    <property type="match status" value="1"/>
</dbReference>
<dbReference type="STRING" id="1160497.A0A1L9VEJ7"/>
<dbReference type="AlphaFoldDB" id="A0A1L9VEJ7"/>
<evidence type="ECO:0000256" key="1">
    <source>
        <dbReference type="ARBA" id="ARBA00001946"/>
    </source>
</evidence>
<dbReference type="GO" id="GO:0004161">
    <property type="term" value="F:dimethylallyltranstransferase activity"/>
    <property type="evidence" value="ECO:0007669"/>
    <property type="project" value="TreeGrafter"/>
</dbReference>
<keyword evidence="4" id="KW-0460">Magnesium</keyword>
<evidence type="ECO:0000256" key="5">
    <source>
        <dbReference type="RuleBase" id="RU004466"/>
    </source>
</evidence>
<name>A0A1L9VEJ7_ASPGL</name>
<dbReference type="SFLD" id="SFLDG01017">
    <property type="entry name" value="Polyprenyl_Transferase_Like"/>
    <property type="match status" value="1"/>
</dbReference>
<evidence type="ECO:0000256" key="4">
    <source>
        <dbReference type="ARBA" id="ARBA00022842"/>
    </source>
</evidence>
<dbReference type="PROSITE" id="PS00444">
    <property type="entry name" value="POLYPRENYL_SYNTHASE_2"/>
    <property type="match status" value="1"/>
</dbReference>
<keyword evidence="2 5" id="KW-0808">Transferase</keyword>
<reference evidence="7" key="1">
    <citation type="journal article" date="2017" name="Genome Biol.">
        <title>Comparative genomics reveals high biological diversity and specific adaptations in the industrially and medically important fungal genus Aspergillus.</title>
        <authorList>
            <person name="de Vries R.P."/>
            <person name="Riley R."/>
            <person name="Wiebenga A."/>
            <person name="Aguilar-Osorio G."/>
            <person name="Amillis S."/>
            <person name="Uchima C.A."/>
            <person name="Anderluh G."/>
            <person name="Asadollahi M."/>
            <person name="Askin M."/>
            <person name="Barry K."/>
            <person name="Battaglia E."/>
            <person name="Bayram O."/>
            <person name="Benocci T."/>
            <person name="Braus-Stromeyer S.A."/>
            <person name="Caldana C."/>
            <person name="Canovas D."/>
            <person name="Cerqueira G.C."/>
            <person name="Chen F."/>
            <person name="Chen W."/>
            <person name="Choi C."/>
            <person name="Clum A."/>
            <person name="Dos Santos R.A."/>
            <person name="Damasio A.R."/>
            <person name="Diallinas G."/>
            <person name="Emri T."/>
            <person name="Fekete E."/>
            <person name="Flipphi M."/>
            <person name="Freyberg S."/>
            <person name="Gallo A."/>
            <person name="Gournas C."/>
            <person name="Habgood R."/>
            <person name="Hainaut M."/>
            <person name="Harispe M.L."/>
            <person name="Henrissat B."/>
            <person name="Hilden K.S."/>
            <person name="Hope R."/>
            <person name="Hossain A."/>
            <person name="Karabika E."/>
            <person name="Karaffa L."/>
            <person name="Karanyi Z."/>
            <person name="Krasevec N."/>
            <person name="Kuo A."/>
            <person name="Kusch H."/>
            <person name="LaButti K."/>
            <person name="Lagendijk E.L."/>
            <person name="Lapidus A."/>
            <person name="Levasseur A."/>
            <person name="Lindquist E."/>
            <person name="Lipzen A."/>
            <person name="Logrieco A.F."/>
            <person name="MacCabe A."/>
            <person name="Maekelae M.R."/>
            <person name="Malavazi I."/>
            <person name="Melin P."/>
            <person name="Meyer V."/>
            <person name="Mielnichuk N."/>
            <person name="Miskei M."/>
            <person name="Molnar A.P."/>
            <person name="Mule G."/>
            <person name="Ngan C.Y."/>
            <person name="Orejas M."/>
            <person name="Orosz E."/>
            <person name="Ouedraogo J.P."/>
            <person name="Overkamp K.M."/>
            <person name="Park H.-S."/>
            <person name="Perrone G."/>
            <person name="Piumi F."/>
            <person name="Punt P.J."/>
            <person name="Ram A.F."/>
            <person name="Ramon A."/>
            <person name="Rauscher S."/>
            <person name="Record E."/>
            <person name="Riano-Pachon D.M."/>
            <person name="Robert V."/>
            <person name="Roehrig J."/>
            <person name="Ruller R."/>
            <person name="Salamov A."/>
            <person name="Salih N.S."/>
            <person name="Samson R.A."/>
            <person name="Sandor E."/>
            <person name="Sanguinetti M."/>
            <person name="Schuetze T."/>
            <person name="Sepcic K."/>
            <person name="Shelest E."/>
            <person name="Sherlock G."/>
            <person name="Sophianopoulou V."/>
            <person name="Squina F.M."/>
            <person name="Sun H."/>
            <person name="Susca A."/>
            <person name="Todd R.B."/>
            <person name="Tsang A."/>
            <person name="Unkles S.E."/>
            <person name="van de Wiele N."/>
            <person name="van Rossen-Uffink D."/>
            <person name="Oliveira J.V."/>
            <person name="Vesth T.C."/>
            <person name="Visser J."/>
            <person name="Yu J.-H."/>
            <person name="Zhou M."/>
            <person name="Andersen M.R."/>
            <person name="Archer D.B."/>
            <person name="Baker S.E."/>
            <person name="Benoit I."/>
            <person name="Brakhage A.A."/>
            <person name="Braus G.H."/>
            <person name="Fischer R."/>
            <person name="Frisvad J.C."/>
            <person name="Goldman G.H."/>
            <person name="Houbraken J."/>
            <person name="Oakley B."/>
            <person name="Pocsi I."/>
            <person name="Scazzocchio C."/>
            <person name="Seiboth B."/>
            <person name="vanKuyk P.A."/>
            <person name="Wortman J."/>
            <person name="Dyer P.S."/>
            <person name="Grigoriev I.V."/>
        </authorList>
    </citation>
    <scope>NUCLEOTIDE SEQUENCE [LARGE SCALE GENOMIC DNA]</scope>
    <source>
        <strain evidence="7">CBS 516.65</strain>
    </source>
</reference>
<dbReference type="GO" id="GO:0046872">
    <property type="term" value="F:metal ion binding"/>
    <property type="evidence" value="ECO:0007669"/>
    <property type="project" value="UniProtKB-KW"/>
</dbReference>
<dbReference type="Gene3D" id="1.10.600.10">
    <property type="entry name" value="Farnesyl Diphosphate Synthase"/>
    <property type="match status" value="1"/>
</dbReference>
<evidence type="ECO:0000313" key="7">
    <source>
        <dbReference type="Proteomes" id="UP000184300"/>
    </source>
</evidence>
<dbReference type="EMBL" id="KV878902">
    <property type="protein sequence ID" value="OJJ82329.1"/>
    <property type="molecule type" value="Genomic_DNA"/>
</dbReference>
<keyword evidence="7" id="KW-1185">Reference proteome</keyword>
<evidence type="ECO:0000256" key="3">
    <source>
        <dbReference type="ARBA" id="ARBA00022723"/>
    </source>
</evidence>
<dbReference type="GO" id="GO:0046165">
    <property type="term" value="P:alcohol biosynthetic process"/>
    <property type="evidence" value="ECO:0007669"/>
    <property type="project" value="UniProtKB-ARBA"/>
</dbReference>
<dbReference type="CDD" id="cd00685">
    <property type="entry name" value="Trans_IPPS_HT"/>
    <property type="match status" value="1"/>
</dbReference>
<dbReference type="VEuPathDB" id="FungiDB:ASPGLDRAFT_152907"/>
<dbReference type="GeneID" id="34458576"/>
<dbReference type="Pfam" id="PF00348">
    <property type="entry name" value="polyprenyl_synt"/>
    <property type="match status" value="1"/>
</dbReference>
<dbReference type="GO" id="GO:0043386">
    <property type="term" value="P:mycotoxin biosynthetic process"/>
    <property type="evidence" value="ECO:0007669"/>
    <property type="project" value="UniProtKB-ARBA"/>
</dbReference>
<protein>
    <recommendedName>
        <fullName evidence="8">Farnesyl pyrophosphate synthase</fullName>
    </recommendedName>
</protein>
<dbReference type="PROSITE" id="PS00723">
    <property type="entry name" value="POLYPRENYL_SYNTHASE_1"/>
    <property type="match status" value="1"/>
</dbReference>
<dbReference type="InterPro" id="IPR033749">
    <property type="entry name" value="Polyprenyl_synt_CS"/>
</dbReference>
<dbReference type="GO" id="GO:0004337">
    <property type="term" value="F:(2E,6E)-farnesyl diphosphate synthase activity"/>
    <property type="evidence" value="ECO:0007669"/>
    <property type="project" value="TreeGrafter"/>
</dbReference>
<keyword evidence="3" id="KW-0479">Metal-binding</keyword>
<gene>
    <name evidence="6" type="ORF">ASPGLDRAFT_152907</name>
</gene>
<dbReference type="PANTHER" id="PTHR11525">
    <property type="entry name" value="FARNESYL-PYROPHOSPHATE SYNTHETASE"/>
    <property type="match status" value="1"/>
</dbReference>
<dbReference type="OrthoDB" id="10257492at2759"/>
<dbReference type="InterPro" id="IPR000092">
    <property type="entry name" value="Polyprenyl_synt"/>
</dbReference>
<dbReference type="InterPro" id="IPR039702">
    <property type="entry name" value="FPS1-like"/>
</dbReference>
<dbReference type="InterPro" id="IPR008949">
    <property type="entry name" value="Isoprenoid_synthase_dom_sf"/>
</dbReference>
<evidence type="ECO:0008006" key="8">
    <source>
        <dbReference type="Google" id="ProtNLM"/>
    </source>
</evidence>
<dbReference type="RefSeq" id="XP_022399027.1">
    <property type="nucleotide sequence ID" value="XM_022542315.1"/>
</dbReference>
<dbReference type="SFLD" id="SFLDS00005">
    <property type="entry name" value="Isoprenoid_Synthase_Type_I"/>
    <property type="match status" value="1"/>
</dbReference>
<proteinExistence type="inferred from homology"/>
<dbReference type="SUPFAM" id="SSF48576">
    <property type="entry name" value="Terpenoid synthases"/>
    <property type="match status" value="1"/>
</dbReference>
<dbReference type="Proteomes" id="UP000184300">
    <property type="component" value="Unassembled WGS sequence"/>
</dbReference>
<dbReference type="GO" id="GO:0005737">
    <property type="term" value="C:cytoplasm"/>
    <property type="evidence" value="ECO:0007669"/>
    <property type="project" value="TreeGrafter"/>
</dbReference>